<evidence type="ECO:0000256" key="1">
    <source>
        <dbReference type="ARBA" id="ARBA00004651"/>
    </source>
</evidence>
<evidence type="ECO:0000313" key="8">
    <source>
        <dbReference type="EMBL" id="MBM7036823.1"/>
    </source>
</evidence>
<dbReference type="Pfam" id="PF01891">
    <property type="entry name" value="CbiM"/>
    <property type="match status" value="1"/>
</dbReference>
<organism evidence="8 9">
    <name type="scientific">Vibrio ulleungensis</name>
    <dbReference type="NCBI Taxonomy" id="2807619"/>
    <lineage>
        <taxon>Bacteria</taxon>
        <taxon>Pseudomonadati</taxon>
        <taxon>Pseudomonadota</taxon>
        <taxon>Gammaproteobacteria</taxon>
        <taxon>Vibrionales</taxon>
        <taxon>Vibrionaceae</taxon>
        <taxon>Vibrio</taxon>
    </lineage>
</organism>
<evidence type="ECO:0000256" key="3">
    <source>
        <dbReference type="ARBA" id="ARBA00022475"/>
    </source>
</evidence>
<evidence type="ECO:0000256" key="2">
    <source>
        <dbReference type="ARBA" id="ARBA00022448"/>
    </source>
</evidence>
<feature type="transmembrane region" description="Helical" evidence="7">
    <location>
        <begin position="24"/>
        <end position="41"/>
    </location>
</feature>
<dbReference type="Proteomes" id="UP000809621">
    <property type="component" value="Unassembled WGS sequence"/>
</dbReference>
<evidence type="ECO:0000256" key="4">
    <source>
        <dbReference type="ARBA" id="ARBA00022692"/>
    </source>
</evidence>
<evidence type="ECO:0000256" key="5">
    <source>
        <dbReference type="ARBA" id="ARBA00022989"/>
    </source>
</evidence>
<accession>A0ABS2HH03</accession>
<keyword evidence="6 7" id="KW-0472">Membrane</keyword>
<evidence type="ECO:0000313" key="9">
    <source>
        <dbReference type="Proteomes" id="UP000809621"/>
    </source>
</evidence>
<evidence type="ECO:0000256" key="6">
    <source>
        <dbReference type="ARBA" id="ARBA00023136"/>
    </source>
</evidence>
<keyword evidence="3" id="KW-1003">Cell membrane</keyword>
<dbReference type="EMBL" id="JAFEUM010000003">
    <property type="protein sequence ID" value="MBM7036823.1"/>
    <property type="molecule type" value="Genomic_DNA"/>
</dbReference>
<feature type="transmembrane region" description="Helical" evidence="7">
    <location>
        <begin position="120"/>
        <end position="142"/>
    </location>
</feature>
<feature type="transmembrane region" description="Helical" evidence="7">
    <location>
        <begin position="89"/>
        <end position="108"/>
    </location>
</feature>
<keyword evidence="9" id="KW-1185">Reference proteome</keyword>
<feature type="transmembrane region" description="Helical" evidence="7">
    <location>
        <begin position="162"/>
        <end position="187"/>
    </location>
</feature>
<proteinExistence type="predicted"/>
<keyword evidence="4 7" id="KW-0812">Transmembrane</keyword>
<comment type="caution">
    <text evidence="8">The sequence shown here is derived from an EMBL/GenBank/DDBJ whole genome shotgun (WGS) entry which is preliminary data.</text>
</comment>
<comment type="subcellular location">
    <subcellularLocation>
        <location evidence="1">Cell membrane</location>
        <topology evidence="1">Multi-pass membrane protein</topology>
    </subcellularLocation>
</comment>
<sequence>MLLIIALRDARIHLLPQLLNNKPYQHFFFATIFGLFLLWSAQASIKEGLSLHLLMVTTFTQLFGWTIALVIGVVITILLLVTQQLSIDSLPAFLLFTVVLSISLSHLLSQMVHRLLPKHLFIYLFVGVFSTAAVVGTVHLTSHAFYQLFIGHYDWQTIVDNYYVFAFLLAFPEALLNGLCMTLMVVFKPEWVRNYSDRDYLNN</sequence>
<protein>
    <submittedName>
        <fullName evidence="8">Energy-coupling factor ABC transporter permease</fullName>
    </submittedName>
</protein>
<name>A0ABS2HH03_9VIBR</name>
<reference evidence="8 9" key="1">
    <citation type="submission" date="2021-02" db="EMBL/GenBank/DDBJ databases">
        <authorList>
            <person name="Park J.-S."/>
        </authorList>
    </citation>
    <scope>NUCLEOTIDE SEQUENCE [LARGE SCALE GENOMIC DNA]</scope>
    <source>
        <strain evidence="8 9">188UL20-2</strain>
    </source>
</reference>
<evidence type="ECO:0000256" key="7">
    <source>
        <dbReference type="SAM" id="Phobius"/>
    </source>
</evidence>
<feature type="transmembrane region" description="Helical" evidence="7">
    <location>
        <begin position="62"/>
        <end position="83"/>
    </location>
</feature>
<dbReference type="InterPro" id="IPR002751">
    <property type="entry name" value="CbiM/NikMN"/>
</dbReference>
<gene>
    <name evidence="8" type="ORF">JQC93_10465</name>
</gene>
<keyword evidence="5 7" id="KW-1133">Transmembrane helix</keyword>
<dbReference type="Gene3D" id="1.10.1760.20">
    <property type="match status" value="1"/>
</dbReference>
<keyword evidence="2" id="KW-0813">Transport</keyword>